<feature type="compositionally biased region" description="Basic and acidic residues" evidence="1">
    <location>
        <begin position="119"/>
        <end position="133"/>
    </location>
</feature>
<protein>
    <submittedName>
        <fullName evidence="2">Uncharacterized protein</fullName>
    </submittedName>
</protein>
<feature type="region of interest" description="Disordered" evidence="1">
    <location>
        <begin position="63"/>
        <end position="103"/>
    </location>
</feature>
<keyword evidence="3" id="KW-1185">Reference proteome</keyword>
<organism evidence="2 3">
    <name type="scientific">Saguinus oedipus</name>
    <name type="common">Cotton-top tamarin</name>
    <name type="synonym">Oedipomidas oedipus</name>
    <dbReference type="NCBI Taxonomy" id="9490"/>
    <lineage>
        <taxon>Eukaryota</taxon>
        <taxon>Metazoa</taxon>
        <taxon>Chordata</taxon>
        <taxon>Craniata</taxon>
        <taxon>Vertebrata</taxon>
        <taxon>Euteleostomi</taxon>
        <taxon>Mammalia</taxon>
        <taxon>Eutheria</taxon>
        <taxon>Euarchontoglires</taxon>
        <taxon>Primates</taxon>
        <taxon>Haplorrhini</taxon>
        <taxon>Platyrrhini</taxon>
        <taxon>Cebidae</taxon>
        <taxon>Callitrichinae</taxon>
        <taxon>Saguinus</taxon>
    </lineage>
</organism>
<accession>A0ABQ9ULN0</accession>
<dbReference type="Proteomes" id="UP001266305">
    <property type="component" value="Unassembled WGS sequence"/>
</dbReference>
<reference evidence="2 3" key="1">
    <citation type="submission" date="2023-05" db="EMBL/GenBank/DDBJ databases">
        <title>B98-5 Cell Line De Novo Hybrid Assembly: An Optical Mapping Approach.</title>
        <authorList>
            <person name="Kananen K."/>
            <person name="Auerbach J.A."/>
            <person name="Kautto E."/>
            <person name="Blachly J.S."/>
        </authorList>
    </citation>
    <scope>NUCLEOTIDE SEQUENCE [LARGE SCALE GENOMIC DNA]</scope>
    <source>
        <strain evidence="2">B95-8</strain>
        <tissue evidence="2">Cell line</tissue>
    </source>
</reference>
<name>A0ABQ9ULN0_SAGOE</name>
<evidence type="ECO:0000313" key="2">
    <source>
        <dbReference type="EMBL" id="KAK2097992.1"/>
    </source>
</evidence>
<gene>
    <name evidence="2" type="ORF">P7K49_023443</name>
</gene>
<sequence>MEHGHCGWPAEHANSHAQAACDKCERSLGARVTVTVPVARGNALSSAWQGSGTSWQCIGIGRRPRLSGDQRQGPEVSGVPQGGTRRRRAAMEPQGCPRGSPGIPAMLQACSDAASDHLTIPREGGHSSRERTSTAHRKPNSSMGPWSSGTCRGGIVLRSPSGTPLLELRSACGHGNIYTEAVLSLVEIVNVLAAKTLREPEEEKRAPFLREEDPLYGRKEFLGREDKDGLRCKRSPRLKTGDLNVQLANELETTKFLLGRRGGGSELMELRNLYRHPPGGSPLCFWGPSTPGNAHRTESPDPGHPIPARNLLRRAVRNAHMEV</sequence>
<proteinExistence type="predicted"/>
<dbReference type="EMBL" id="JASSZA010000011">
    <property type="protein sequence ID" value="KAK2097992.1"/>
    <property type="molecule type" value="Genomic_DNA"/>
</dbReference>
<feature type="compositionally biased region" description="Polar residues" evidence="1">
    <location>
        <begin position="140"/>
        <end position="150"/>
    </location>
</feature>
<feature type="region of interest" description="Disordered" evidence="1">
    <location>
        <begin position="117"/>
        <end position="151"/>
    </location>
</feature>
<comment type="caution">
    <text evidence="2">The sequence shown here is derived from an EMBL/GenBank/DDBJ whole genome shotgun (WGS) entry which is preliminary data.</text>
</comment>
<evidence type="ECO:0000313" key="3">
    <source>
        <dbReference type="Proteomes" id="UP001266305"/>
    </source>
</evidence>
<evidence type="ECO:0000256" key="1">
    <source>
        <dbReference type="SAM" id="MobiDB-lite"/>
    </source>
</evidence>